<dbReference type="CDD" id="cd00590">
    <property type="entry name" value="RRM_SF"/>
    <property type="match status" value="1"/>
</dbReference>
<dbReference type="EMBL" id="MLAK01000577">
    <property type="protein sequence ID" value="OHT11842.1"/>
    <property type="molecule type" value="Genomic_DNA"/>
</dbReference>
<keyword evidence="2" id="KW-0507">mRNA processing</keyword>
<evidence type="ECO:0000256" key="2">
    <source>
        <dbReference type="ARBA" id="ARBA00022664"/>
    </source>
</evidence>
<dbReference type="RefSeq" id="XP_068364978.1">
    <property type="nucleotide sequence ID" value="XM_068500232.1"/>
</dbReference>
<name>A0A1J4KL22_9EUKA</name>
<dbReference type="InterPro" id="IPR035979">
    <property type="entry name" value="RBD_domain_sf"/>
</dbReference>
<dbReference type="Proteomes" id="UP000179807">
    <property type="component" value="Unassembled WGS sequence"/>
</dbReference>
<keyword evidence="9" id="KW-1185">Reference proteome</keyword>
<dbReference type="GO" id="GO:0006397">
    <property type="term" value="P:mRNA processing"/>
    <property type="evidence" value="ECO:0007669"/>
    <property type="project" value="UniProtKB-KW"/>
</dbReference>
<dbReference type="PANTHER" id="PTHR48028:SF4">
    <property type="entry name" value="SC35-LIKE SPLICING FACTOR"/>
    <property type="match status" value="1"/>
</dbReference>
<evidence type="ECO:0000256" key="1">
    <source>
        <dbReference type="ARBA" id="ARBA00004123"/>
    </source>
</evidence>
<dbReference type="SUPFAM" id="SSF54928">
    <property type="entry name" value="RNA-binding domain, RBD"/>
    <property type="match status" value="1"/>
</dbReference>
<comment type="subcellular location">
    <subcellularLocation>
        <location evidence="1">Nucleus</location>
    </subcellularLocation>
</comment>
<dbReference type="GO" id="GO:0003723">
    <property type="term" value="F:RNA binding"/>
    <property type="evidence" value="ECO:0007669"/>
    <property type="project" value="UniProtKB-UniRule"/>
</dbReference>
<dbReference type="Pfam" id="PF00076">
    <property type="entry name" value="RRM_1"/>
    <property type="match status" value="1"/>
</dbReference>
<dbReference type="PROSITE" id="PS50102">
    <property type="entry name" value="RRM"/>
    <property type="match status" value="1"/>
</dbReference>
<dbReference type="Gene3D" id="3.30.70.330">
    <property type="match status" value="1"/>
</dbReference>
<protein>
    <recommendedName>
        <fullName evidence="7">RRM domain-containing protein</fullName>
    </recommendedName>
</protein>
<evidence type="ECO:0000256" key="5">
    <source>
        <dbReference type="ARBA" id="ARBA00023242"/>
    </source>
</evidence>
<evidence type="ECO:0000256" key="3">
    <source>
        <dbReference type="ARBA" id="ARBA00022884"/>
    </source>
</evidence>
<dbReference type="PANTHER" id="PTHR48028">
    <property type="entry name" value="GLYCINE-RICH RNA-BINDING PROTEIN RZ1A"/>
    <property type="match status" value="1"/>
</dbReference>
<proteinExistence type="predicted"/>
<accession>A0A1J4KL22</accession>
<gene>
    <name evidence="8" type="ORF">TRFO_18518</name>
</gene>
<dbReference type="VEuPathDB" id="TrichDB:TRFO_18518"/>
<dbReference type="InterPro" id="IPR051106">
    <property type="entry name" value="RNA-bind/splicing_reg"/>
</dbReference>
<sequence>MSQEIAITNLNFRTSIDDIYQAFSKFGELTSCRLQLNDRNESKGYAFISYRRNREATEAINEMNGFHMDGREIRVAWSVSSQSKD</sequence>
<evidence type="ECO:0000256" key="4">
    <source>
        <dbReference type="ARBA" id="ARBA00023187"/>
    </source>
</evidence>
<dbReference type="SMART" id="SM00360">
    <property type="entry name" value="RRM"/>
    <property type="match status" value="1"/>
</dbReference>
<dbReference type="GO" id="GO:0008380">
    <property type="term" value="P:RNA splicing"/>
    <property type="evidence" value="ECO:0007669"/>
    <property type="project" value="UniProtKB-KW"/>
</dbReference>
<dbReference type="GO" id="GO:0005634">
    <property type="term" value="C:nucleus"/>
    <property type="evidence" value="ECO:0007669"/>
    <property type="project" value="UniProtKB-SubCell"/>
</dbReference>
<comment type="caution">
    <text evidence="8">The sequence shown here is derived from an EMBL/GenBank/DDBJ whole genome shotgun (WGS) entry which is preliminary data.</text>
</comment>
<dbReference type="InterPro" id="IPR012677">
    <property type="entry name" value="Nucleotide-bd_a/b_plait_sf"/>
</dbReference>
<feature type="domain" description="RRM" evidence="7">
    <location>
        <begin position="3"/>
        <end position="80"/>
    </location>
</feature>
<organism evidence="8 9">
    <name type="scientific">Tritrichomonas foetus</name>
    <dbReference type="NCBI Taxonomy" id="1144522"/>
    <lineage>
        <taxon>Eukaryota</taxon>
        <taxon>Metamonada</taxon>
        <taxon>Parabasalia</taxon>
        <taxon>Tritrichomonadida</taxon>
        <taxon>Tritrichomonadidae</taxon>
        <taxon>Tritrichomonas</taxon>
    </lineage>
</organism>
<reference evidence="8" key="1">
    <citation type="submission" date="2016-10" db="EMBL/GenBank/DDBJ databases">
        <authorList>
            <person name="Benchimol M."/>
            <person name="Almeida L.G."/>
            <person name="Vasconcelos A.T."/>
            <person name="Perreira-Neves A."/>
            <person name="Rosa I.A."/>
            <person name="Tasca T."/>
            <person name="Bogo M.R."/>
            <person name="de Souza W."/>
        </authorList>
    </citation>
    <scope>NUCLEOTIDE SEQUENCE [LARGE SCALE GENOMIC DNA]</scope>
    <source>
        <strain evidence="8">K</strain>
    </source>
</reference>
<dbReference type="AlphaFoldDB" id="A0A1J4KL22"/>
<keyword evidence="5" id="KW-0539">Nucleus</keyword>
<dbReference type="InterPro" id="IPR000504">
    <property type="entry name" value="RRM_dom"/>
</dbReference>
<keyword evidence="4" id="KW-0508">mRNA splicing</keyword>
<evidence type="ECO:0000313" key="8">
    <source>
        <dbReference type="EMBL" id="OHT11842.1"/>
    </source>
</evidence>
<dbReference type="GeneID" id="94834936"/>
<evidence type="ECO:0000259" key="7">
    <source>
        <dbReference type="PROSITE" id="PS50102"/>
    </source>
</evidence>
<evidence type="ECO:0000313" key="9">
    <source>
        <dbReference type="Proteomes" id="UP000179807"/>
    </source>
</evidence>
<dbReference type="OrthoDB" id="15688at2759"/>
<evidence type="ECO:0000256" key="6">
    <source>
        <dbReference type="PROSITE-ProRule" id="PRU00176"/>
    </source>
</evidence>
<keyword evidence="3 6" id="KW-0694">RNA-binding</keyword>